<dbReference type="AlphaFoldDB" id="A0AA95HEH5"/>
<dbReference type="InterPro" id="IPR001387">
    <property type="entry name" value="Cro/C1-type_HTH"/>
</dbReference>
<dbReference type="SUPFAM" id="SSF47413">
    <property type="entry name" value="lambda repressor-like DNA-binding domains"/>
    <property type="match status" value="1"/>
</dbReference>
<dbReference type="Pfam" id="PF01381">
    <property type="entry name" value="HTH_3"/>
    <property type="match status" value="1"/>
</dbReference>
<accession>A0AA95HEH5</accession>
<dbReference type="GO" id="GO:0003677">
    <property type="term" value="F:DNA binding"/>
    <property type="evidence" value="ECO:0007669"/>
    <property type="project" value="InterPro"/>
</dbReference>
<dbReference type="EMBL" id="CP124756">
    <property type="protein sequence ID" value="WGZ95841.1"/>
    <property type="molecule type" value="Genomic_DNA"/>
</dbReference>
<organism evidence="2">
    <name type="scientific">Candidatus Thiothrix putei</name>
    <dbReference type="NCBI Taxonomy" id="3080811"/>
    <lineage>
        <taxon>Bacteria</taxon>
        <taxon>Pseudomonadati</taxon>
        <taxon>Pseudomonadota</taxon>
        <taxon>Gammaproteobacteria</taxon>
        <taxon>Thiotrichales</taxon>
        <taxon>Thiotrichaceae</taxon>
        <taxon>Thiothrix</taxon>
    </lineage>
</organism>
<sequence>MSDLKKYISKHQQRDATFADNFDNGYQSFKIGVLLRQAREAAGITQETIAERLNTQKSAISRMENHAEEVKLSTLEKFAHSLGKRLEIRIC</sequence>
<proteinExistence type="predicted"/>
<feature type="domain" description="HTH cro/C1-type" evidence="1">
    <location>
        <begin position="35"/>
        <end position="89"/>
    </location>
</feature>
<dbReference type="PROSITE" id="PS50943">
    <property type="entry name" value="HTH_CROC1"/>
    <property type="match status" value="1"/>
</dbReference>
<evidence type="ECO:0000313" key="2">
    <source>
        <dbReference type="EMBL" id="WGZ95841.1"/>
    </source>
</evidence>
<name>A0AA95HEH5_9GAMM</name>
<reference evidence="2" key="2">
    <citation type="submission" date="2023-04" db="EMBL/GenBank/DDBJ databases">
        <authorList>
            <person name="Beletskiy A.V."/>
            <person name="Mardanov A.V."/>
            <person name="Ravin N.V."/>
        </authorList>
    </citation>
    <scope>NUCLEOTIDE SEQUENCE</scope>
    <source>
        <strain evidence="2">GKL-02</strain>
    </source>
</reference>
<dbReference type="Gene3D" id="1.10.260.40">
    <property type="entry name" value="lambda repressor-like DNA-binding domains"/>
    <property type="match status" value="1"/>
</dbReference>
<dbReference type="CDD" id="cd00093">
    <property type="entry name" value="HTH_XRE"/>
    <property type="match status" value="1"/>
</dbReference>
<dbReference type="Proteomes" id="UP001301326">
    <property type="component" value="Chromosome"/>
</dbReference>
<evidence type="ECO:0000259" key="1">
    <source>
        <dbReference type="PROSITE" id="PS50943"/>
    </source>
</evidence>
<dbReference type="KEGG" id="tput:QJT81_07610"/>
<reference evidence="2" key="1">
    <citation type="journal article" date="2023" name="Int. J. Mol. Sci.">
        <title>Metagenomics Revealed a New Genus 'Candidatus Thiocaldithrix dubininis' gen. nov., sp. nov. and a New Species 'Candidatus Thiothrix putei' sp. nov. in the Family Thiotrichaceae, Some Members of Which Have Traits of Both Na+- and H+-Motive Energetics.</title>
        <authorList>
            <person name="Ravin N.V."/>
            <person name="Muntyan M.S."/>
            <person name="Smolyakov D.D."/>
            <person name="Rudenko T.S."/>
            <person name="Beletsky A.V."/>
            <person name="Mardanov A.V."/>
            <person name="Grabovich M.Y."/>
        </authorList>
    </citation>
    <scope>NUCLEOTIDE SEQUENCE</scope>
    <source>
        <strain evidence="2">GKL-02</strain>
    </source>
</reference>
<gene>
    <name evidence="2" type="ORF">QJT81_07610</name>
</gene>
<dbReference type="SMART" id="SM00530">
    <property type="entry name" value="HTH_XRE"/>
    <property type="match status" value="1"/>
</dbReference>
<protein>
    <submittedName>
        <fullName evidence="2">Helix-turn-helix transcriptional regulator</fullName>
    </submittedName>
</protein>
<dbReference type="InterPro" id="IPR010982">
    <property type="entry name" value="Lambda_DNA-bd_dom_sf"/>
</dbReference>